<evidence type="ECO:0000256" key="14">
    <source>
        <dbReference type="ARBA" id="ARBA00030672"/>
    </source>
</evidence>
<protein>
    <recommendedName>
        <fullName evidence="3">Zinc finger protein 830</fullName>
    </recommendedName>
    <alternativeName>
        <fullName evidence="14">Coiled-coil domain-containing protein 16</fullName>
    </alternativeName>
</protein>
<evidence type="ECO:0000256" key="13">
    <source>
        <dbReference type="ARBA" id="ARBA00023306"/>
    </source>
</evidence>
<evidence type="ECO:0000256" key="12">
    <source>
        <dbReference type="ARBA" id="ARBA00023242"/>
    </source>
</evidence>
<sequence>MDAKAQKKALYRAKLKESSQKREKRIDSPLVRYNENDQAVCRVCNVVVKSELFWPAHEASRKHHEAIEIFKATAAGVNRAKSSNIEPPVEKHNARASSTLPADFFDNQQTKKQKKDESKPVDDGNKEGLPAVHVAQVPESGKNSSKGGSDDLVSGNVVHTQIKQTEKALPVDFFESTGRSVADHSNQLIKSSKSVGGGAESKQVMGVLPEGFFDNKDADLRARGIEPVKVDIDDAYKEFEKEIQDNLQEVDDRLEEEEIDAADVREEIESLEQQAYREQIEKVKIQVLRAKAAHSSREQERQAFAMDKKDSSDDSSGEGEDDGDEEDDDNFSVDWRAQHL</sequence>
<comment type="subcellular location">
    <subcellularLocation>
        <location evidence="1">Chromosome</location>
    </subcellularLocation>
    <subcellularLocation>
        <location evidence="2">Nucleus speckle</location>
    </subcellularLocation>
</comment>
<evidence type="ECO:0000256" key="2">
    <source>
        <dbReference type="ARBA" id="ARBA00004324"/>
    </source>
</evidence>
<proteinExistence type="predicted"/>
<name>A0AB40BLF8_DIOCR</name>
<evidence type="ECO:0000256" key="5">
    <source>
        <dbReference type="ARBA" id="ARBA00022473"/>
    </source>
</evidence>
<dbReference type="GO" id="GO:0008270">
    <property type="term" value="F:zinc ion binding"/>
    <property type="evidence" value="ECO:0007669"/>
    <property type="project" value="UniProtKB-KW"/>
</dbReference>
<evidence type="ECO:0000256" key="7">
    <source>
        <dbReference type="ARBA" id="ARBA00022723"/>
    </source>
</evidence>
<keyword evidence="7" id="KW-0479">Metal-binding</keyword>
<feature type="compositionally biased region" description="Basic and acidic residues" evidence="16">
    <location>
        <begin position="14"/>
        <end position="25"/>
    </location>
</feature>
<dbReference type="AlphaFoldDB" id="A0AB40BLF8"/>
<keyword evidence="10" id="KW-0862">Zinc</keyword>
<evidence type="ECO:0000313" key="18">
    <source>
        <dbReference type="Proteomes" id="UP001515500"/>
    </source>
</evidence>
<keyword evidence="6" id="KW-0132">Cell division</keyword>
<evidence type="ECO:0000313" key="19">
    <source>
        <dbReference type="RefSeq" id="XP_039127835.1"/>
    </source>
</evidence>
<organism evidence="18 19">
    <name type="scientific">Dioscorea cayennensis subsp. rotundata</name>
    <name type="common">White Guinea yam</name>
    <name type="synonym">Dioscorea rotundata</name>
    <dbReference type="NCBI Taxonomy" id="55577"/>
    <lineage>
        <taxon>Eukaryota</taxon>
        <taxon>Viridiplantae</taxon>
        <taxon>Streptophyta</taxon>
        <taxon>Embryophyta</taxon>
        <taxon>Tracheophyta</taxon>
        <taxon>Spermatophyta</taxon>
        <taxon>Magnoliopsida</taxon>
        <taxon>Liliopsida</taxon>
        <taxon>Dioscoreales</taxon>
        <taxon>Dioscoreaceae</taxon>
        <taxon>Dioscorea</taxon>
    </lineage>
</organism>
<evidence type="ECO:0000256" key="10">
    <source>
        <dbReference type="ARBA" id="ARBA00022833"/>
    </source>
</evidence>
<keyword evidence="4" id="KW-0158">Chromosome</keyword>
<keyword evidence="18" id="KW-1185">Reference proteome</keyword>
<evidence type="ECO:0000256" key="16">
    <source>
        <dbReference type="SAM" id="MobiDB-lite"/>
    </source>
</evidence>
<dbReference type="PANTHER" id="PTHR13278:SF0">
    <property type="entry name" value="ZINC FINGER PROTEIN 830"/>
    <property type="match status" value="1"/>
</dbReference>
<feature type="region of interest" description="Disordered" evidence="16">
    <location>
        <begin position="1"/>
        <end position="25"/>
    </location>
</feature>
<feature type="compositionally biased region" description="Basic and acidic residues" evidence="16">
    <location>
        <begin position="295"/>
        <end position="312"/>
    </location>
</feature>
<accession>A0AB40BLF8</accession>
<feature type="region of interest" description="Disordered" evidence="16">
    <location>
        <begin position="291"/>
        <end position="340"/>
    </location>
</feature>
<dbReference type="GO" id="GO:0003676">
    <property type="term" value="F:nucleic acid binding"/>
    <property type="evidence" value="ECO:0007669"/>
    <property type="project" value="InterPro"/>
</dbReference>
<dbReference type="InterPro" id="IPR059039">
    <property type="entry name" value="ZNF380_CC"/>
</dbReference>
<keyword evidence="12" id="KW-0539">Nucleus</keyword>
<dbReference type="GeneID" id="120263920"/>
<gene>
    <name evidence="19" type="primary">LOC120263920</name>
</gene>
<keyword evidence="13" id="KW-0131">Cell cycle</keyword>
<keyword evidence="8" id="KW-0863">Zinc-finger</keyword>
<feature type="coiled-coil region" evidence="15">
    <location>
        <begin position="236"/>
        <end position="281"/>
    </location>
</feature>
<feature type="compositionally biased region" description="Basic and acidic residues" evidence="16">
    <location>
        <begin position="114"/>
        <end position="126"/>
    </location>
</feature>
<dbReference type="Proteomes" id="UP001515500">
    <property type="component" value="Chromosome 6"/>
</dbReference>
<dbReference type="GO" id="GO:0044773">
    <property type="term" value="P:mitotic DNA damage checkpoint signaling"/>
    <property type="evidence" value="ECO:0007669"/>
    <property type="project" value="TreeGrafter"/>
</dbReference>
<evidence type="ECO:0000256" key="6">
    <source>
        <dbReference type="ARBA" id="ARBA00022618"/>
    </source>
</evidence>
<dbReference type="GO" id="GO:0033260">
    <property type="term" value="P:nuclear DNA replication"/>
    <property type="evidence" value="ECO:0007669"/>
    <property type="project" value="TreeGrafter"/>
</dbReference>
<keyword evidence="11 15" id="KW-0175">Coiled coil</keyword>
<evidence type="ECO:0000256" key="3">
    <source>
        <dbReference type="ARBA" id="ARBA00017358"/>
    </source>
</evidence>
<feature type="compositionally biased region" description="Polar residues" evidence="16">
    <location>
        <begin position="95"/>
        <end position="110"/>
    </location>
</feature>
<dbReference type="GO" id="GO:0005681">
    <property type="term" value="C:spliceosomal complex"/>
    <property type="evidence" value="ECO:0007669"/>
    <property type="project" value="InterPro"/>
</dbReference>
<feature type="domain" description="ZNF380 coiled-coil" evidence="17">
    <location>
        <begin position="208"/>
        <end position="276"/>
    </location>
</feature>
<evidence type="ECO:0000256" key="1">
    <source>
        <dbReference type="ARBA" id="ARBA00004286"/>
    </source>
</evidence>
<dbReference type="Pfam" id="PF23406">
    <property type="entry name" value="ZNF380_CC"/>
    <property type="match status" value="1"/>
</dbReference>
<dbReference type="RefSeq" id="XP_039127835.1">
    <property type="nucleotide sequence ID" value="XM_039271901.1"/>
</dbReference>
<dbReference type="PANTHER" id="PTHR13278">
    <property type="entry name" value="ZINC FINGER PROTEIN 830"/>
    <property type="match status" value="1"/>
</dbReference>
<dbReference type="GO" id="GO:0033314">
    <property type="term" value="P:mitotic DNA replication checkpoint signaling"/>
    <property type="evidence" value="ECO:0007669"/>
    <property type="project" value="TreeGrafter"/>
</dbReference>
<dbReference type="InterPro" id="IPR036236">
    <property type="entry name" value="Znf_C2H2_sf"/>
</dbReference>
<feature type="region of interest" description="Disordered" evidence="16">
    <location>
        <begin position="81"/>
        <end position="128"/>
    </location>
</feature>
<keyword evidence="5" id="KW-0217">Developmental protein</keyword>
<evidence type="ECO:0000256" key="9">
    <source>
        <dbReference type="ARBA" id="ARBA00022776"/>
    </source>
</evidence>
<evidence type="ECO:0000256" key="15">
    <source>
        <dbReference type="SAM" id="Coils"/>
    </source>
</evidence>
<dbReference type="InterPro" id="IPR040050">
    <property type="entry name" value="ZNF830-like"/>
</dbReference>
<dbReference type="SUPFAM" id="SSF57667">
    <property type="entry name" value="beta-beta-alpha zinc fingers"/>
    <property type="match status" value="1"/>
</dbReference>
<evidence type="ECO:0000256" key="4">
    <source>
        <dbReference type="ARBA" id="ARBA00022454"/>
    </source>
</evidence>
<reference evidence="19" key="1">
    <citation type="submission" date="2025-08" db="UniProtKB">
        <authorList>
            <consortium name="RefSeq"/>
        </authorList>
    </citation>
    <scope>IDENTIFICATION</scope>
</reference>
<evidence type="ECO:0000256" key="8">
    <source>
        <dbReference type="ARBA" id="ARBA00022771"/>
    </source>
</evidence>
<feature type="compositionally biased region" description="Basic residues" evidence="16">
    <location>
        <begin position="1"/>
        <end position="13"/>
    </location>
</feature>
<feature type="compositionally biased region" description="Acidic residues" evidence="16">
    <location>
        <begin position="313"/>
        <end position="331"/>
    </location>
</feature>
<keyword evidence="9" id="KW-0498">Mitosis</keyword>
<evidence type="ECO:0000259" key="17">
    <source>
        <dbReference type="Pfam" id="PF23406"/>
    </source>
</evidence>
<evidence type="ECO:0000256" key="11">
    <source>
        <dbReference type="ARBA" id="ARBA00023054"/>
    </source>
</evidence>